<name>A0A9P5TR11_GYMJU</name>
<dbReference type="EMBL" id="JADNYJ010000021">
    <property type="protein sequence ID" value="KAF8905825.1"/>
    <property type="molecule type" value="Genomic_DNA"/>
</dbReference>
<dbReference type="AlphaFoldDB" id="A0A9P5TR11"/>
<protein>
    <submittedName>
        <fullName evidence="2">Uncharacterized protein</fullName>
    </submittedName>
</protein>
<comment type="caution">
    <text evidence="2">The sequence shown here is derived from an EMBL/GenBank/DDBJ whole genome shotgun (WGS) entry which is preliminary data.</text>
</comment>
<accession>A0A9P5TR11</accession>
<feature type="transmembrane region" description="Helical" evidence="1">
    <location>
        <begin position="37"/>
        <end position="58"/>
    </location>
</feature>
<keyword evidence="1" id="KW-1133">Transmembrane helix</keyword>
<feature type="transmembrane region" description="Helical" evidence="1">
    <location>
        <begin position="70"/>
        <end position="89"/>
    </location>
</feature>
<keyword evidence="1" id="KW-0812">Transmembrane</keyword>
<organism evidence="2 3">
    <name type="scientific">Gymnopilus junonius</name>
    <name type="common">Spectacular rustgill mushroom</name>
    <name type="synonym">Gymnopilus spectabilis subsp. junonius</name>
    <dbReference type="NCBI Taxonomy" id="109634"/>
    <lineage>
        <taxon>Eukaryota</taxon>
        <taxon>Fungi</taxon>
        <taxon>Dikarya</taxon>
        <taxon>Basidiomycota</taxon>
        <taxon>Agaricomycotina</taxon>
        <taxon>Agaricomycetes</taxon>
        <taxon>Agaricomycetidae</taxon>
        <taxon>Agaricales</taxon>
        <taxon>Agaricineae</taxon>
        <taxon>Hymenogastraceae</taxon>
        <taxon>Gymnopilus</taxon>
    </lineage>
</organism>
<sequence>MRTCLQAIDMCNRLLENLVGYRQWEDILAWMKPIRKIVHTICALISLVIRLFVAFLQIGGFTERTCAQTSVILCSIFSAAGLAMSRMYIVMGSKL</sequence>
<reference evidence="2" key="1">
    <citation type="submission" date="2020-11" db="EMBL/GenBank/DDBJ databases">
        <authorList>
            <consortium name="DOE Joint Genome Institute"/>
            <person name="Ahrendt S."/>
            <person name="Riley R."/>
            <person name="Andreopoulos W."/>
            <person name="LaButti K."/>
            <person name="Pangilinan J."/>
            <person name="Ruiz-duenas F.J."/>
            <person name="Barrasa J.M."/>
            <person name="Sanchez-Garcia M."/>
            <person name="Camarero S."/>
            <person name="Miyauchi S."/>
            <person name="Serrano A."/>
            <person name="Linde D."/>
            <person name="Babiker R."/>
            <person name="Drula E."/>
            <person name="Ayuso-Fernandez I."/>
            <person name="Pacheco R."/>
            <person name="Padilla G."/>
            <person name="Ferreira P."/>
            <person name="Barriuso J."/>
            <person name="Kellner H."/>
            <person name="Castanera R."/>
            <person name="Alfaro M."/>
            <person name="Ramirez L."/>
            <person name="Pisabarro A.G."/>
            <person name="Kuo A."/>
            <person name="Tritt A."/>
            <person name="Lipzen A."/>
            <person name="He G."/>
            <person name="Yan M."/>
            <person name="Ng V."/>
            <person name="Cullen D."/>
            <person name="Martin F."/>
            <person name="Rosso M.-N."/>
            <person name="Henrissat B."/>
            <person name="Hibbett D."/>
            <person name="Martinez A.T."/>
            <person name="Grigoriev I.V."/>
        </authorList>
    </citation>
    <scope>NUCLEOTIDE SEQUENCE</scope>
    <source>
        <strain evidence="2">AH 44721</strain>
    </source>
</reference>
<evidence type="ECO:0000313" key="3">
    <source>
        <dbReference type="Proteomes" id="UP000724874"/>
    </source>
</evidence>
<evidence type="ECO:0000256" key="1">
    <source>
        <dbReference type="SAM" id="Phobius"/>
    </source>
</evidence>
<proteinExistence type="predicted"/>
<keyword evidence="1" id="KW-0472">Membrane</keyword>
<keyword evidence="3" id="KW-1185">Reference proteome</keyword>
<dbReference type="Proteomes" id="UP000724874">
    <property type="component" value="Unassembled WGS sequence"/>
</dbReference>
<evidence type="ECO:0000313" key="2">
    <source>
        <dbReference type="EMBL" id="KAF8905825.1"/>
    </source>
</evidence>
<gene>
    <name evidence="2" type="ORF">CPB84DRAFT_567998</name>
</gene>